<dbReference type="GO" id="GO:0043571">
    <property type="term" value="P:maintenance of CRISPR repeat elements"/>
    <property type="evidence" value="ECO:0007669"/>
    <property type="project" value="UniProtKB-UniRule"/>
</dbReference>
<organism evidence="14 15">
    <name type="scientific">Chitinophaga japonensis</name>
    <name type="common">Flexibacter japonensis</name>
    <dbReference type="NCBI Taxonomy" id="104662"/>
    <lineage>
        <taxon>Bacteria</taxon>
        <taxon>Pseudomonadati</taxon>
        <taxon>Bacteroidota</taxon>
        <taxon>Chitinophagia</taxon>
        <taxon>Chitinophagales</taxon>
        <taxon>Chitinophagaceae</taxon>
        <taxon>Chitinophaga</taxon>
    </lineage>
</organism>
<gene>
    <name evidence="12" type="primary">cas9</name>
    <name evidence="14" type="ORF">LX66_0145</name>
</gene>
<evidence type="ECO:0000256" key="10">
    <source>
        <dbReference type="ARBA" id="ARBA00023211"/>
    </source>
</evidence>
<dbReference type="InterPro" id="IPR041383">
    <property type="entry name" value="RuvC_III"/>
</dbReference>
<evidence type="ECO:0000256" key="9">
    <source>
        <dbReference type="ARBA" id="ARBA00023125"/>
    </source>
</evidence>
<name>A0A562TB31_CHIJA</name>
<proteinExistence type="inferred from homology"/>
<evidence type="ECO:0000256" key="11">
    <source>
        <dbReference type="ARBA" id="ARBA00046380"/>
    </source>
</evidence>
<evidence type="ECO:0000259" key="13">
    <source>
        <dbReference type="PROSITE" id="PS51749"/>
    </source>
</evidence>
<comment type="caution">
    <text evidence="12">Lacks conserved residue(s) required for the propagation of feature annotation.</text>
</comment>
<comment type="caution">
    <text evidence="14">The sequence shown here is derived from an EMBL/GenBank/DDBJ whole genome shotgun (WGS) entry which is preliminary data.</text>
</comment>
<dbReference type="PROSITE" id="PS51749">
    <property type="entry name" value="HNH_CAS9"/>
    <property type="match status" value="1"/>
</dbReference>
<dbReference type="Pfam" id="PF13395">
    <property type="entry name" value="HNH_4"/>
    <property type="match status" value="1"/>
</dbReference>
<protein>
    <recommendedName>
        <fullName evidence="12">CRISPR-associated endonuclease Cas9</fullName>
        <ecNumber evidence="12">3.1.-.-</ecNumber>
    </recommendedName>
</protein>
<dbReference type="OrthoDB" id="9777169at2"/>
<keyword evidence="5 12" id="KW-0378">Hydrolase</keyword>
<keyword evidence="7 12" id="KW-0694">RNA-binding</keyword>
<comment type="similarity">
    <text evidence="12">Belongs to the CRISPR-associated Cas9 family.</text>
</comment>
<keyword evidence="15" id="KW-1185">Reference proteome</keyword>
<evidence type="ECO:0000256" key="8">
    <source>
        <dbReference type="ARBA" id="ARBA00023118"/>
    </source>
</evidence>
<dbReference type="InterPro" id="IPR003615">
    <property type="entry name" value="HNH_nuc"/>
</dbReference>
<dbReference type="GO" id="GO:0004519">
    <property type="term" value="F:endonuclease activity"/>
    <property type="evidence" value="ECO:0007669"/>
    <property type="project" value="UniProtKB-UniRule"/>
</dbReference>
<evidence type="ECO:0000256" key="7">
    <source>
        <dbReference type="ARBA" id="ARBA00022884"/>
    </source>
</evidence>
<dbReference type="GO" id="GO:0016787">
    <property type="term" value="F:hydrolase activity"/>
    <property type="evidence" value="ECO:0007669"/>
    <property type="project" value="UniProtKB-KW"/>
</dbReference>
<feature type="domain" description="HNH Cas9-type" evidence="13">
    <location>
        <begin position="727"/>
        <end position="899"/>
    </location>
</feature>
<comment type="subunit">
    <text evidence="11 12">Monomer. Binds crRNA and tracrRNA.</text>
</comment>
<dbReference type="RefSeq" id="WP_145709973.1">
    <property type="nucleotide sequence ID" value="NZ_BAAAFY010000001.1"/>
</dbReference>
<accession>A0A562TB31</accession>
<dbReference type="InterPro" id="IPR036397">
    <property type="entry name" value="RNaseH_sf"/>
</dbReference>
<reference evidence="14 15" key="1">
    <citation type="journal article" date="2013" name="Stand. Genomic Sci.">
        <title>Genomic Encyclopedia of Type Strains, Phase I: The one thousand microbial genomes (KMG-I) project.</title>
        <authorList>
            <person name="Kyrpides N.C."/>
            <person name="Woyke T."/>
            <person name="Eisen J.A."/>
            <person name="Garrity G."/>
            <person name="Lilburn T.G."/>
            <person name="Beck B.J."/>
            <person name="Whitman W.B."/>
            <person name="Hugenholtz P."/>
            <person name="Klenk H.P."/>
        </authorList>
    </citation>
    <scope>NUCLEOTIDE SEQUENCE [LARGE SCALE GENOMIC DNA]</scope>
    <source>
        <strain evidence="14 15">DSM 13484</strain>
    </source>
</reference>
<comment type="function">
    <text evidence="12">CRISPR (clustered regularly interspaced short palindromic repeat) is an adaptive immune system that provides protection against mobile genetic elements (viruses, transposable elements and conjugative plasmids). CRISPR clusters contain spacers, sequences complementary to antecedent mobile elements, and target invading nucleic acids. CRISPR clusters are transcribed and processed into CRISPR RNA (crRNA). In type II CRISPR systems correct processing of pre-crRNA requires a trans-encoded small RNA (tracrRNA), endogenous ribonuclease 3 (rnc) and this protein. The tracrRNA serves as a guide for ribonuclease 3-aided processing of pre-crRNA. Subsequently Cas9/crRNA/tracrRNA endonucleolytically cleaves linear or circular dsDNA target complementary to the spacer; Cas9 is inactive in the absence of the 2 guide RNAs (gRNA). Cas9 recognizes the protospacer adjacent motif (PAM) in the CRISPR repeat sequences to help distinguish self versus nonself, as targets within the bacterial CRISPR locus do not have PAMs. PAM recognition is also required for catalytic activity.</text>
</comment>
<evidence type="ECO:0000256" key="3">
    <source>
        <dbReference type="ARBA" id="ARBA00022723"/>
    </source>
</evidence>
<evidence type="ECO:0000256" key="5">
    <source>
        <dbReference type="ARBA" id="ARBA00022801"/>
    </source>
</evidence>
<feature type="active site" description="For RuvC-like nuclease domain" evidence="12">
    <location>
        <position position="8"/>
    </location>
</feature>
<dbReference type="Gene3D" id="3.30.420.10">
    <property type="entry name" value="Ribonuclease H-like superfamily/Ribonuclease H"/>
    <property type="match status" value="3"/>
</dbReference>
<dbReference type="Proteomes" id="UP000316778">
    <property type="component" value="Unassembled WGS sequence"/>
</dbReference>
<comment type="cofactor">
    <cofactor evidence="1">
        <name>Mg(2+)</name>
        <dbReference type="ChEBI" id="CHEBI:18420"/>
    </cofactor>
</comment>
<dbReference type="EMBL" id="VLLG01000002">
    <property type="protein sequence ID" value="TWI90785.1"/>
    <property type="molecule type" value="Genomic_DNA"/>
</dbReference>
<sequence>MKRILGLDIGSNSIGWAVVNLDFDNEQGEILGAGSRIVPMDADLLTNFEQGNSVSKTAARRQARGARRLRHRYKLRRQRLIELLKLLGWLPATFEPGHKLPITEDSIKQMYELFATSKIPEDWIVYFLRHKALTRKIALSELARVLYHINQRRGFKSNRKANNEAIENTGEDSEDSLPKRESKVMIVKVTGIRDTGEITRKKKAIEIEVDQPVSKGITKGIIYRDTLPDWLNQEIELEVRVIRSKKDTRVEFAIPDKTDWQKLREALAKDFDNKNLHPGSYFLHEILKDRNYRIRERIIDRARYEAEFKAIWEKQSEYHPELKAMDKLPEIAQKFYANNKEKQKELLSNDLFYIIVKDIIYYQRPLKSQKSSIGECRYEKKNVVLDKQINGKTIPYTPGYKVAPISSPAFQEFRIWKTLLNLKIFALKKMINERWETDIDETEIYIRPKLEPLFNLFDSKAKVSSQEIFKLIGVSNNTHRLNYPPETEFPGNETKQEFRKLFKKHNYASEGNELLENEKKLQQLWHLIYSVDDENAIKRSLEKRFEFPDTLAAAFSKLPPFRPQYASYSAKAIHKLLSLMRAGKYWSESNIPLAVRERISKLDNGELDTTLDESVRERVEKFRAKHGLSSITDYQALPEWLACYIVYGKHSENNYGEPCSTPEEVKGLEAKTLRNPIVEQVVNETLQLVKDIWRQYGRPEQIRVELARNLKKTAAERKAIYDANRQNREDKERIKAILRELKIGNPDSLADIEKVRILEENGNFKYQNSRERFFRKATEPTQAEVEKYRLWVEQKCISPYTGNPIMLSELFTFKYEVDHVIPRSRHYDDSLANKVIVESWANKEKDNLTAMQYIQQGSIQNRLLPVEKYLLHIEENFRGRKRRNLLSAEVPKGFIERQLNDTRHISRRVNELLHQVTGQVWASSGQITDELKHKWGLGNKMKEILEERFLRLESITGETMVSYTVDENGQRNIHLQGYEKRIDHRHHAMDAIVVACTTQSHIQYINTLEAQNTDKDKGTSFRKKLLQSNKARDFRKPWKTFVEDAKTALESTIISYKNRHRILNKGINRYTKYVRDEKGEWIKALVEQTKGELFSARKPLHKETIGGTVNFREYRKANLEEALKDIDKVADKSVKRQLKALKQEYGNDIKKIKSAIKANPLTDTSGNITDKVLVWHWQVYALNRVALDASFKKDKIDKIAEYDNKKQKGLKYQLHKHLSQYEDDPKAAFTGEGLEALAKTVGKPVTKVSIYEPVGGKFEIRPGQLVEAAKGTNLFFVIYENILTGERSYTTLGLREVLTAKMNKLPVVPPKEGHKHYVLSPNDLVYVPDTEENIKAIDWSNKKAISSKIYKMVSSSGNQCFFVPHHISKPIIETLELGANNKSERSWDGKMIKQCCIKLRHDRLGNIAPA</sequence>
<dbReference type="GO" id="GO:0046872">
    <property type="term" value="F:metal ion binding"/>
    <property type="evidence" value="ECO:0007669"/>
    <property type="project" value="UniProtKB-UniRule"/>
</dbReference>
<dbReference type="InterPro" id="IPR028629">
    <property type="entry name" value="Cas9"/>
</dbReference>
<keyword evidence="9 12" id="KW-0238">DNA-binding</keyword>
<keyword evidence="2 12" id="KW-0540">Nuclease</keyword>
<feature type="active site" description="Proton acceptor for HNH nuclease domain" evidence="12">
    <location>
        <position position="819"/>
    </location>
</feature>
<evidence type="ECO:0000256" key="6">
    <source>
        <dbReference type="ARBA" id="ARBA00022842"/>
    </source>
</evidence>
<keyword evidence="8 12" id="KW-0051">Antiviral defense</keyword>
<dbReference type="GO" id="GO:0003677">
    <property type="term" value="F:DNA binding"/>
    <property type="evidence" value="ECO:0007669"/>
    <property type="project" value="UniProtKB-UniRule"/>
</dbReference>
<keyword evidence="3" id="KW-0479">Metal-binding</keyword>
<comment type="domain">
    <text evidence="12">Has 2 endonuclease domains. The discontinuous RuvC-like domain cleaves the target DNA noncomplementary to crRNA while the HNH nuclease domain cleaves the target DNA complementary to crRNA.</text>
</comment>
<evidence type="ECO:0000313" key="14">
    <source>
        <dbReference type="EMBL" id="TWI90785.1"/>
    </source>
</evidence>
<evidence type="ECO:0000256" key="2">
    <source>
        <dbReference type="ARBA" id="ARBA00022722"/>
    </source>
</evidence>
<evidence type="ECO:0000256" key="12">
    <source>
        <dbReference type="HAMAP-Rule" id="MF_01480"/>
    </source>
</evidence>
<dbReference type="EC" id="3.1.-.-" evidence="12"/>
<evidence type="ECO:0000256" key="4">
    <source>
        <dbReference type="ARBA" id="ARBA00022759"/>
    </source>
</evidence>
<dbReference type="InterPro" id="IPR033114">
    <property type="entry name" value="HNH_CAS9"/>
</dbReference>
<keyword evidence="10" id="KW-0464">Manganese</keyword>
<keyword evidence="4 12" id="KW-0255">Endonuclease</keyword>
<evidence type="ECO:0000256" key="1">
    <source>
        <dbReference type="ARBA" id="ARBA00001946"/>
    </source>
</evidence>
<dbReference type="GO" id="GO:0003723">
    <property type="term" value="F:RNA binding"/>
    <property type="evidence" value="ECO:0007669"/>
    <property type="project" value="UniProtKB-UniRule"/>
</dbReference>
<dbReference type="HAMAP" id="MF_01480">
    <property type="entry name" value="Cas9"/>
    <property type="match status" value="1"/>
</dbReference>
<dbReference type="Pfam" id="PF18541">
    <property type="entry name" value="RuvC_III"/>
    <property type="match status" value="1"/>
</dbReference>
<keyword evidence="6" id="KW-0460">Magnesium</keyword>
<dbReference type="GO" id="GO:0051607">
    <property type="term" value="P:defense response to virus"/>
    <property type="evidence" value="ECO:0007669"/>
    <property type="project" value="UniProtKB-UniRule"/>
</dbReference>
<dbReference type="NCBIfam" id="TIGR01865">
    <property type="entry name" value="cas_Csn1"/>
    <property type="match status" value="1"/>
</dbReference>
<evidence type="ECO:0000313" key="15">
    <source>
        <dbReference type="Proteomes" id="UP000316778"/>
    </source>
</evidence>